<organism evidence="1">
    <name type="scientific">Arundo donax</name>
    <name type="common">Giant reed</name>
    <name type="synonym">Donax arundinaceus</name>
    <dbReference type="NCBI Taxonomy" id="35708"/>
    <lineage>
        <taxon>Eukaryota</taxon>
        <taxon>Viridiplantae</taxon>
        <taxon>Streptophyta</taxon>
        <taxon>Embryophyta</taxon>
        <taxon>Tracheophyta</taxon>
        <taxon>Spermatophyta</taxon>
        <taxon>Magnoliopsida</taxon>
        <taxon>Liliopsida</taxon>
        <taxon>Poales</taxon>
        <taxon>Poaceae</taxon>
        <taxon>PACMAD clade</taxon>
        <taxon>Arundinoideae</taxon>
        <taxon>Arundineae</taxon>
        <taxon>Arundo</taxon>
    </lineage>
</organism>
<dbReference type="AlphaFoldDB" id="A0A0A9C200"/>
<evidence type="ECO:0000313" key="1">
    <source>
        <dbReference type="EMBL" id="JAD67425.1"/>
    </source>
</evidence>
<name>A0A0A9C200_ARUDO</name>
<reference evidence="1" key="1">
    <citation type="submission" date="2014-09" db="EMBL/GenBank/DDBJ databases">
        <authorList>
            <person name="Magalhaes I.L.F."/>
            <person name="Oliveira U."/>
            <person name="Santos F.R."/>
            <person name="Vidigal T.H.D.A."/>
            <person name="Brescovit A.D."/>
            <person name="Santos A.J."/>
        </authorList>
    </citation>
    <scope>NUCLEOTIDE SEQUENCE</scope>
    <source>
        <tissue evidence="1">Shoot tissue taken approximately 20 cm above the soil surface</tissue>
    </source>
</reference>
<reference evidence="1" key="2">
    <citation type="journal article" date="2015" name="Data Brief">
        <title>Shoot transcriptome of the giant reed, Arundo donax.</title>
        <authorList>
            <person name="Barrero R.A."/>
            <person name="Guerrero F.D."/>
            <person name="Moolhuijzen P."/>
            <person name="Goolsby J.A."/>
            <person name="Tidwell J."/>
            <person name="Bellgard S.E."/>
            <person name="Bellgard M.I."/>
        </authorList>
    </citation>
    <scope>NUCLEOTIDE SEQUENCE</scope>
    <source>
        <tissue evidence="1">Shoot tissue taken approximately 20 cm above the soil surface</tissue>
    </source>
</reference>
<dbReference type="EMBL" id="GBRH01230470">
    <property type="protein sequence ID" value="JAD67425.1"/>
    <property type="molecule type" value="Transcribed_RNA"/>
</dbReference>
<sequence length="46" mass="5309">MTLLTQYLLFERMVGVLLIFIVEGGKQKFMGLQHHPTIADHVQLNK</sequence>
<protein>
    <submittedName>
        <fullName evidence="1">Uncharacterized protein</fullName>
    </submittedName>
</protein>
<accession>A0A0A9C200</accession>
<proteinExistence type="predicted"/>